<keyword evidence="4" id="KW-1185">Reference proteome</keyword>
<dbReference type="InterPro" id="IPR011050">
    <property type="entry name" value="Pectin_lyase_fold/virulence"/>
</dbReference>
<dbReference type="SMART" id="SM00869">
    <property type="entry name" value="Autotransporter"/>
    <property type="match status" value="1"/>
</dbReference>
<sequence>GTFGGTIGGAGGLTVAGTGTQTLTGANTYTGGTTIAGGSTLALGAGGSLASGSAVNLSGTGATFDVSGATGTQTIGTLTGAAGTNVNLGANALTLNGSGNGTFGGAIGGTGGVTFAGTGTQTLTGANAYTGGTTIAGGSTLALGAGGSLASTGAVNLAGTGATFDVSGATGTQTIGALSGAAGTNVNLGANALALNGSGSNTFGGTIGGSGGVTVASGTQVLTGANTYTGGTTIAAGGTLQLGNGGTSGSVAGDVVDNGALIVNQSGNVTIASVLSGTGSLTQAGSGQLTLTGTNTLSGPTTVAAGTLAVNGSLGQSTVTVQNGATLTGTGTIGGLVVQGGATAAATQPGAALNVGGNVTFQPGSTFQVAATPQQSGSLAASGTATLNGGTVQVLANQSTYQPGTTYTILSASSGVQGAFTQVSANYAFLTPTLSYDPGHVYLQLAQNGTSLPDVATTPNQRSVATAVAALGTGNPLYDTVLTADAPTARRAYGLLGGELQASLKSMLLLDSRYVRDAVTDRVRQGLAPGSGPLAALSSGGAALCGDNTAGVADPTLPPERRIGSRDGCYGGTPYQPVVWGQAFGGRSRLAGDGNASSINRSMTGFIAGADMAFNDKWRAGLAAGVTHSSLDNDQSSSAAVNSYYLSLYGGAQYGALGVRGGASYTWYRINSDRYPGFAGFSDHDSAGYNAHSAQVFGEVGYALPVGPVAIEPFAGLAYVNLHTDGYTETGGAAALRADGETTHVGFSTLGLRAASQLGSIASGTFTARGTVGWRHAFGNVRPSSAFTFANGGTSFQVSGVPIARDSAVLEAGIDANITKRLTLGLTYSGQYGSGVRDNAILGNILWKF</sequence>
<feature type="domain" description="Autotransporter" evidence="2">
    <location>
        <begin position="572"/>
        <end position="849"/>
    </location>
</feature>
<dbReference type="PROSITE" id="PS51208">
    <property type="entry name" value="AUTOTRANSPORTER"/>
    <property type="match status" value="1"/>
</dbReference>
<dbReference type="Pfam" id="PF03797">
    <property type="entry name" value="Autotransporter"/>
    <property type="match status" value="1"/>
</dbReference>
<dbReference type="InterPro" id="IPR036709">
    <property type="entry name" value="Autotransporte_beta_dom_sf"/>
</dbReference>
<gene>
    <name evidence="3" type="ORF">SB593_31705</name>
</gene>
<evidence type="ECO:0000256" key="1">
    <source>
        <dbReference type="ARBA" id="ARBA00022729"/>
    </source>
</evidence>
<accession>A0ABU5WYA9</accession>
<feature type="non-terminal residue" evidence="3">
    <location>
        <position position="1"/>
    </location>
</feature>
<dbReference type="SUPFAM" id="SSF51126">
    <property type="entry name" value="Pectin lyase-like"/>
    <property type="match status" value="1"/>
</dbReference>
<dbReference type="InterPro" id="IPR013425">
    <property type="entry name" value="Autotrns_rpt"/>
</dbReference>
<dbReference type="InterPro" id="IPR006315">
    <property type="entry name" value="OM_autotransptr_brl_dom"/>
</dbReference>
<proteinExistence type="predicted"/>
<dbReference type="SUPFAM" id="SSF103515">
    <property type="entry name" value="Autotransporter"/>
    <property type="match status" value="1"/>
</dbReference>
<dbReference type="RefSeq" id="WP_323621280.1">
    <property type="nucleotide sequence ID" value="NZ_JAWRLE010000076.1"/>
</dbReference>
<evidence type="ECO:0000259" key="2">
    <source>
        <dbReference type="PROSITE" id="PS51208"/>
    </source>
</evidence>
<dbReference type="NCBIfam" id="TIGR01414">
    <property type="entry name" value="autotrans_barl"/>
    <property type="match status" value="1"/>
</dbReference>
<evidence type="ECO:0000313" key="4">
    <source>
        <dbReference type="Proteomes" id="UP001304467"/>
    </source>
</evidence>
<dbReference type="Gene3D" id="2.160.20.20">
    <property type="match status" value="1"/>
</dbReference>
<dbReference type="NCBIfam" id="TIGR02601">
    <property type="entry name" value="autotrns_rpt"/>
    <property type="match status" value="4"/>
</dbReference>
<reference evidence="3 4" key="1">
    <citation type="journal article" date="2023" name="Front. Microbiol.">
        <title>Genomic analyses of Burkholderia respiratory isolates indicates two evolutionarily distinct B. anthina clades.</title>
        <authorList>
            <person name="Pham A."/>
            <person name="Volmer J.G."/>
            <person name="Chambers D.C."/>
            <person name="Smith D.J."/>
            <person name="Reid D.W."/>
            <person name="Burr L."/>
            <person name="Wells T.J."/>
        </authorList>
    </citation>
    <scope>NUCLEOTIDE SEQUENCE [LARGE SCALE GENOMIC DNA]</scope>
    <source>
        <strain evidence="3 4">BCCIQ07A</strain>
    </source>
</reference>
<protein>
    <submittedName>
        <fullName evidence="3">Autotransporter domain-containing protein</fullName>
    </submittedName>
</protein>
<organism evidence="3 4">
    <name type="scientific">Burkholderia anthinoferrum</name>
    <dbReference type="NCBI Taxonomy" id="3090833"/>
    <lineage>
        <taxon>Bacteria</taxon>
        <taxon>Pseudomonadati</taxon>
        <taxon>Pseudomonadota</taxon>
        <taxon>Betaproteobacteria</taxon>
        <taxon>Burkholderiales</taxon>
        <taxon>Burkholderiaceae</taxon>
        <taxon>Burkholderia</taxon>
    </lineage>
</organism>
<keyword evidence="1" id="KW-0732">Signal</keyword>
<dbReference type="Pfam" id="PF12951">
    <property type="entry name" value="PATR"/>
    <property type="match status" value="4"/>
</dbReference>
<evidence type="ECO:0000313" key="3">
    <source>
        <dbReference type="EMBL" id="MEB2583513.1"/>
    </source>
</evidence>
<dbReference type="Gene3D" id="2.40.128.130">
    <property type="entry name" value="Autotransporter beta-domain"/>
    <property type="match status" value="1"/>
</dbReference>
<dbReference type="InterPro" id="IPR012332">
    <property type="entry name" value="Autotransporter_pectin_lyase_C"/>
</dbReference>
<comment type="caution">
    <text evidence="3">The sequence shown here is derived from an EMBL/GenBank/DDBJ whole genome shotgun (WGS) entry which is preliminary data.</text>
</comment>
<dbReference type="InterPro" id="IPR005546">
    <property type="entry name" value="Autotransporte_beta"/>
</dbReference>
<name>A0ABU5WYA9_9BURK</name>
<dbReference type="Proteomes" id="UP001304467">
    <property type="component" value="Unassembled WGS sequence"/>
</dbReference>
<dbReference type="EMBL" id="JAWRLE010000076">
    <property type="protein sequence ID" value="MEB2583513.1"/>
    <property type="molecule type" value="Genomic_DNA"/>
</dbReference>